<dbReference type="InterPro" id="IPR040285">
    <property type="entry name" value="ProX/PRXD1"/>
</dbReference>
<proteinExistence type="inferred from homology"/>
<evidence type="ECO:0000259" key="2">
    <source>
        <dbReference type="Pfam" id="PF04073"/>
    </source>
</evidence>
<dbReference type="AlphaFoldDB" id="A7HSQ1"/>
<dbReference type="PANTHER" id="PTHR31423:SF3">
    <property type="entry name" value="PROLYL-TRNA SYNTHETASE ASSOCIATED DOMAIN-CONTAINING PROTEIN 1-RELATED"/>
    <property type="match status" value="1"/>
</dbReference>
<dbReference type="RefSeq" id="WP_012110208.1">
    <property type="nucleotide sequence ID" value="NC_009719.1"/>
</dbReference>
<accession>A7HSQ1</accession>
<evidence type="ECO:0000313" key="3">
    <source>
        <dbReference type="EMBL" id="ABS62934.1"/>
    </source>
</evidence>
<keyword evidence="3" id="KW-0030">Aminoacyl-tRNA synthetase</keyword>
<dbReference type="EMBL" id="CP000774">
    <property type="protein sequence ID" value="ABS62934.1"/>
    <property type="molecule type" value="Genomic_DNA"/>
</dbReference>
<name>A7HSQ1_PARL1</name>
<dbReference type="Gene3D" id="3.90.960.10">
    <property type="entry name" value="YbaK/aminoacyl-tRNA synthetase-associated domain"/>
    <property type="match status" value="1"/>
</dbReference>
<dbReference type="GO" id="GO:0002161">
    <property type="term" value="F:aminoacyl-tRNA deacylase activity"/>
    <property type="evidence" value="ECO:0007669"/>
    <property type="project" value="InterPro"/>
</dbReference>
<evidence type="ECO:0000313" key="4">
    <source>
        <dbReference type="Proteomes" id="UP000006377"/>
    </source>
</evidence>
<dbReference type="eggNOG" id="COG3760">
    <property type="taxonomic scope" value="Bacteria"/>
</dbReference>
<dbReference type="HOGENOM" id="CLU_104635_2_1_5"/>
<comment type="similarity">
    <text evidence="1">Belongs to the PRORSD1 family.</text>
</comment>
<dbReference type="Proteomes" id="UP000006377">
    <property type="component" value="Chromosome"/>
</dbReference>
<protein>
    <submittedName>
        <fullName evidence="3">YbaK/prolyl-tRNA synthetase associated region</fullName>
    </submittedName>
</protein>
<dbReference type="PANTHER" id="PTHR31423">
    <property type="entry name" value="YBAK DOMAIN-CONTAINING PROTEIN"/>
    <property type="match status" value="1"/>
</dbReference>
<dbReference type="FunFam" id="3.90.960.10:FF:000005">
    <property type="entry name" value="Putative prolyl-tRNA synthetase"/>
    <property type="match status" value="1"/>
</dbReference>
<dbReference type="CDD" id="cd04335">
    <property type="entry name" value="PrdX_deacylase"/>
    <property type="match status" value="1"/>
</dbReference>
<dbReference type="STRING" id="402881.Plav_1314"/>
<dbReference type="GO" id="GO:0004812">
    <property type="term" value="F:aminoacyl-tRNA ligase activity"/>
    <property type="evidence" value="ECO:0007669"/>
    <property type="project" value="UniProtKB-KW"/>
</dbReference>
<dbReference type="InterPro" id="IPR007214">
    <property type="entry name" value="YbaK/aa-tRNA-synth-assoc-dom"/>
</dbReference>
<feature type="domain" description="YbaK/aminoacyl-tRNA synthetase-associated" evidence="2">
    <location>
        <begin position="32"/>
        <end position="162"/>
    </location>
</feature>
<evidence type="ECO:0000256" key="1">
    <source>
        <dbReference type="ARBA" id="ARBA00010201"/>
    </source>
</evidence>
<reference evidence="3 4" key="1">
    <citation type="journal article" date="2011" name="Stand. Genomic Sci.">
        <title>Complete genome sequence of Parvibaculum lavamentivorans type strain (DS-1(T)).</title>
        <authorList>
            <person name="Schleheck D."/>
            <person name="Weiss M."/>
            <person name="Pitluck S."/>
            <person name="Bruce D."/>
            <person name="Land M.L."/>
            <person name="Han S."/>
            <person name="Saunders E."/>
            <person name="Tapia R."/>
            <person name="Detter C."/>
            <person name="Brettin T."/>
            <person name="Han J."/>
            <person name="Woyke T."/>
            <person name="Goodwin L."/>
            <person name="Pennacchio L."/>
            <person name="Nolan M."/>
            <person name="Cook A.M."/>
            <person name="Kjelleberg S."/>
            <person name="Thomas T."/>
        </authorList>
    </citation>
    <scope>NUCLEOTIDE SEQUENCE [LARGE SCALE GENOMIC DNA]</scope>
    <source>
        <strain evidence="4">DS-1 / DSM 13023 / NCIMB 13966</strain>
    </source>
</reference>
<dbReference type="SUPFAM" id="SSF55826">
    <property type="entry name" value="YbaK/ProRS associated domain"/>
    <property type="match status" value="1"/>
</dbReference>
<dbReference type="Pfam" id="PF04073">
    <property type="entry name" value="tRNA_edit"/>
    <property type="match status" value="1"/>
</dbReference>
<gene>
    <name evidence="3" type="ordered locus">Plav_1314</name>
</gene>
<sequence length="182" mass="20155">MSDTPSSPPFHTGEAFLAWLDRAGIGHQTRHHAPLHTVEEAEAHRASWPDAEREGAFCKNLFLKDKKGRLFLIVTLEAHELKLNRLSKPVGGARLSFGNADLLWEMLGVRPGSVTPFALVNDREGKVTVVLDAPMLEHERLHYHPLENTATTAISREDFIKFLALTGHEPLIIDLVAAAEGD</sequence>
<dbReference type="InterPro" id="IPR036754">
    <property type="entry name" value="YbaK/aa-tRNA-synt-asso_dom_sf"/>
</dbReference>
<dbReference type="OrthoDB" id="5145315at2"/>
<organism evidence="3 4">
    <name type="scientific">Parvibaculum lavamentivorans (strain DS-1 / DSM 13023 / NCIMB 13966)</name>
    <dbReference type="NCBI Taxonomy" id="402881"/>
    <lineage>
        <taxon>Bacteria</taxon>
        <taxon>Pseudomonadati</taxon>
        <taxon>Pseudomonadota</taxon>
        <taxon>Alphaproteobacteria</taxon>
        <taxon>Hyphomicrobiales</taxon>
        <taxon>Parvibaculaceae</taxon>
        <taxon>Parvibaculum</taxon>
    </lineage>
</organism>
<dbReference type="KEGG" id="pla:Plav_1314"/>
<keyword evidence="3" id="KW-0436">Ligase</keyword>
<keyword evidence="4" id="KW-1185">Reference proteome</keyword>